<evidence type="ECO:0000313" key="2">
    <source>
        <dbReference type="Proteomes" id="UP000290932"/>
    </source>
</evidence>
<dbReference type="OrthoDB" id="116477at2157"/>
<keyword evidence="2" id="KW-1185">Reference proteome</keyword>
<dbReference type="SUPFAM" id="SSF46785">
    <property type="entry name" value="Winged helix' DNA-binding domain"/>
    <property type="match status" value="1"/>
</dbReference>
<dbReference type="AlphaFoldDB" id="A0A498GZV8"/>
<dbReference type="InterPro" id="IPR036390">
    <property type="entry name" value="WH_DNA-bd_sf"/>
</dbReference>
<dbReference type="RefSeq" id="WP_128693942.1">
    <property type="nucleotide sequence ID" value="NZ_LHQS01000002.1"/>
</dbReference>
<dbReference type="Proteomes" id="UP000290932">
    <property type="component" value="Unassembled WGS sequence"/>
</dbReference>
<name>A0A498GZV8_9EURY</name>
<evidence type="ECO:0008006" key="3">
    <source>
        <dbReference type="Google" id="ProtNLM"/>
    </source>
</evidence>
<protein>
    <recommendedName>
        <fullName evidence="3">MarR family transcriptional regulator</fullName>
    </recommendedName>
</protein>
<dbReference type="EMBL" id="LHQS01000002">
    <property type="protein sequence ID" value="RXE56189.1"/>
    <property type="molecule type" value="Genomic_DNA"/>
</dbReference>
<sequence length="92" mass="10372">MREEDLDWLLYHRIAGQDGITVDDLAAGTGYDPSIVSSSVERLERYHLIGKSGELLRVLSIQDSLMSCKLKHAMEDLPFVIENGVIKARNDR</sequence>
<comment type="caution">
    <text evidence="1">The sequence shown here is derived from an EMBL/GenBank/DDBJ whole genome shotgun (WGS) entry which is preliminary data.</text>
</comment>
<dbReference type="Gene3D" id="1.10.10.10">
    <property type="entry name" value="Winged helix-like DNA-binding domain superfamily/Winged helix DNA-binding domain"/>
    <property type="match status" value="1"/>
</dbReference>
<dbReference type="InterPro" id="IPR036388">
    <property type="entry name" value="WH-like_DNA-bd_sf"/>
</dbReference>
<gene>
    <name evidence="1" type="ORF">ABH15_08550</name>
</gene>
<proteinExistence type="predicted"/>
<accession>A0A498GZV8</accession>
<evidence type="ECO:0000313" key="1">
    <source>
        <dbReference type="EMBL" id="RXE56189.1"/>
    </source>
</evidence>
<reference evidence="1 2" key="1">
    <citation type="journal article" date="2015" name="Int. J. Syst. Evol. Microbiol.">
        <title>Methanoculleus taiwanensis sp. nov., a methanogen isolated from deep marine sediment at the deformation front area near Taiwan.</title>
        <authorList>
            <person name="Weng C.Y."/>
            <person name="Chen S.C."/>
            <person name="Lai M.C."/>
            <person name="Wu S.Y."/>
            <person name="Lin S."/>
            <person name="Yang T.F."/>
            <person name="Chen P.C."/>
        </authorList>
    </citation>
    <scope>NUCLEOTIDE SEQUENCE [LARGE SCALE GENOMIC DNA]</scope>
    <source>
        <strain evidence="1 2">CYW4</strain>
    </source>
</reference>
<organism evidence="1 2">
    <name type="scientific">Methanoculleus taiwanensis</name>
    <dbReference type="NCBI Taxonomy" id="1550565"/>
    <lineage>
        <taxon>Archaea</taxon>
        <taxon>Methanobacteriati</taxon>
        <taxon>Methanobacteriota</taxon>
        <taxon>Stenosarchaea group</taxon>
        <taxon>Methanomicrobia</taxon>
        <taxon>Methanomicrobiales</taxon>
        <taxon>Methanomicrobiaceae</taxon>
        <taxon>Methanoculleus</taxon>
    </lineage>
</organism>